<gene>
    <name evidence="5" type="ORF">GS18_0221635</name>
</gene>
<feature type="coiled-coil region" evidence="4">
    <location>
        <begin position="353"/>
        <end position="415"/>
    </location>
</feature>
<dbReference type="RefSeq" id="WP_029567329.1">
    <property type="nucleotide sequence ID" value="NZ_CANLZQ010000010.1"/>
</dbReference>
<dbReference type="OrthoDB" id="9795626at2"/>
<dbReference type="PANTHER" id="PTHR32114:SF2">
    <property type="entry name" value="ABC TRANSPORTER ABCH.3"/>
    <property type="match status" value="1"/>
</dbReference>
<keyword evidence="4" id="KW-0175">Coiled coil</keyword>
<dbReference type="Gene3D" id="3.40.50.300">
    <property type="entry name" value="P-loop containing nucleotide triphosphate hydrolases"/>
    <property type="match status" value="2"/>
</dbReference>
<feature type="coiled-coil region" evidence="4">
    <location>
        <begin position="463"/>
        <end position="526"/>
    </location>
</feature>
<dbReference type="Proteomes" id="UP000028549">
    <property type="component" value="Unassembled WGS sequence"/>
</dbReference>
<feature type="coiled-coil region" evidence="4">
    <location>
        <begin position="803"/>
        <end position="955"/>
    </location>
</feature>
<feature type="coiled-coil region" evidence="4">
    <location>
        <begin position="656"/>
        <end position="747"/>
    </location>
</feature>
<comment type="caution">
    <text evidence="5">The sequence shown here is derived from an EMBL/GenBank/DDBJ whole genome shotgun (WGS) entry which is preliminary data.</text>
</comment>
<dbReference type="EMBL" id="JNVC02000024">
    <property type="protein sequence ID" value="KEZ47424.1"/>
    <property type="molecule type" value="Genomic_DNA"/>
</dbReference>
<reference evidence="5 6" key="1">
    <citation type="journal article" date="2005" name="Int. J. Syst. Evol. Microbiol.">
        <title>Bacillus cibi sp. nov., isolated from jeotgal, a traditional Korean fermented seafood.</title>
        <authorList>
            <person name="Yoon J.H."/>
            <person name="Lee C.H."/>
            <person name="Oh T.K."/>
        </authorList>
    </citation>
    <scope>NUCLEOTIDE SEQUENCE [LARGE SCALE GENOMIC DNA]</scope>
    <source>
        <strain evidence="5 6">DSM 16189</strain>
    </source>
</reference>
<keyword evidence="6" id="KW-1185">Reference proteome</keyword>
<evidence type="ECO:0000256" key="4">
    <source>
        <dbReference type="SAM" id="Coils"/>
    </source>
</evidence>
<feature type="coiled-coil region" evidence="4">
    <location>
        <begin position="216"/>
        <end position="287"/>
    </location>
</feature>
<accession>A0A084GJB2</accession>
<comment type="subunit">
    <text evidence="2">Heterodimer of SbcC and SbcD.</text>
</comment>
<evidence type="ECO:0000313" key="5">
    <source>
        <dbReference type="EMBL" id="KEZ47424.1"/>
    </source>
</evidence>
<dbReference type="SUPFAM" id="SSF52540">
    <property type="entry name" value="P-loop containing nucleoside triphosphate hydrolases"/>
    <property type="match status" value="1"/>
</dbReference>
<name>A0A084GJB2_METID</name>
<evidence type="ECO:0000313" key="6">
    <source>
        <dbReference type="Proteomes" id="UP000028549"/>
    </source>
</evidence>
<evidence type="ECO:0000256" key="1">
    <source>
        <dbReference type="ARBA" id="ARBA00006930"/>
    </source>
</evidence>
<dbReference type="InterPro" id="IPR027417">
    <property type="entry name" value="P-loop_NTPase"/>
</dbReference>
<protein>
    <recommendedName>
        <fullName evidence="3">Nuclease SbcCD subunit C</fullName>
    </recommendedName>
</protein>
<sequence length="1114" mass="126897">MKPIALTISGLHSFREKQTVDFSSLCEGGVFGIFGPTGSGKSSILDAMTLALYGKVERAANNTHGIINHAEDTVHVSFTFELENAESLKRYSVERMFKRTDEHRVKTALCRILEHGEETAVLADKAAEVNEKVHALLGLTIDDFTRAVVLPQGKFAEFLSLKGAERRQMLQRLFHLEQYGEELVKKVRKRLTDARGEQNEISAEQAGLGDASKEAVKFAEEELKGVNLLLEKRQKEYEETVRHHQELEEVRALQLEQESYEKELAELEKKKADIQQLAAKLDRAEKADLAKPYAEALQTAEREKEGSRRIKEESVAEWQRQKQSYASAAAAYEEIRKQKAAEEPALASRKEQLLQLLALEEELQHEIRLLEEKAAQNKRLTTELTEKEESAARANELLKKAVQKQNLLKEQMEQNTVTSKERERIRAASEQRMFLTNAESVVTEWKNKTEQKKQKILQSDETIMQAKKKMHEYEDSMKALYENVQKGYHASCEVLNQHKKHAETRRQLLQEEKKNVQRNMAEMLAKSLTTDEPCPVCGSVHHPAPADFKALESSDGSNLEMLEKQADKDALLTLQLENAKEKWEDLSKEMILSYSFLSSVLTELEDGNDEMDVLTESKSLTQDFLQMKEQYTKLHSTVRKQNEALRQLEFTHGSHVAEHKEAAEKWQQTEKEYNAALEKWTKAFGDLTADQAAEEQRLIREKDEQFEELKTRVAKSIDFIEEKEKEIKQLETECQQLSISRAELTAYLTSMRQTAGEKQKRIEKETGDKHLSLQLRENEAMQKELYAKEQSLYKSFQEAMEAVQKAESSSAAAEKTFEQAEARLRDAAEKWEQIKQQTPFKDAAEAASAFMPQAIKQSLKEEFDVYQDKKKQVMADFKRVEAKRKNRSVSLDEWESIKELKAETKQLADAASEARGAAAKALHILKDKHERYMELEQKRLELEELAARLEKLQTVFKGNAFVEFLAEEQLHLVSEDASERLGQLTRQRYAIEVDSSGGFVMRDDANGGVRRPVSSLSGGETFLTSLALALSLSSQIQLRGEYPLQFFFLDEGFGTLDADLLDTVITALEKLQSNNLSVGVISHVQELRARLPRKLVVTPAEPTGSGTSVQLELM</sequence>
<evidence type="ECO:0000256" key="3">
    <source>
        <dbReference type="ARBA" id="ARBA00013368"/>
    </source>
</evidence>
<proteinExistence type="inferred from homology"/>
<dbReference type="PANTHER" id="PTHR32114">
    <property type="entry name" value="ABC TRANSPORTER ABCH.3"/>
    <property type="match status" value="1"/>
</dbReference>
<dbReference type="Pfam" id="PF13555">
    <property type="entry name" value="AAA_29"/>
    <property type="match status" value="1"/>
</dbReference>
<dbReference type="Pfam" id="PF13558">
    <property type="entry name" value="SbcC_Walker_B"/>
    <property type="match status" value="1"/>
</dbReference>
<dbReference type="STRING" id="246786.GS18_0221635"/>
<evidence type="ECO:0000256" key="2">
    <source>
        <dbReference type="ARBA" id="ARBA00011322"/>
    </source>
</evidence>
<organism evidence="5 6">
    <name type="scientific">Metabacillus indicus</name>
    <name type="common">Bacillus indicus</name>
    <dbReference type="NCBI Taxonomy" id="246786"/>
    <lineage>
        <taxon>Bacteria</taxon>
        <taxon>Bacillati</taxon>
        <taxon>Bacillota</taxon>
        <taxon>Bacilli</taxon>
        <taxon>Bacillales</taxon>
        <taxon>Bacillaceae</taxon>
        <taxon>Metabacillus</taxon>
    </lineage>
</organism>
<comment type="similarity">
    <text evidence="1">Belongs to the SMC family. SbcC subfamily.</text>
</comment>
<dbReference type="AlphaFoldDB" id="A0A084GJB2"/>